<reference evidence="1" key="1">
    <citation type="submission" date="2018-05" db="EMBL/GenBank/DDBJ databases">
        <authorList>
            <person name="Lanie J.A."/>
            <person name="Ng W.-L."/>
            <person name="Kazmierczak K.M."/>
            <person name="Andrzejewski T.M."/>
            <person name="Davidsen T.M."/>
            <person name="Wayne K.J."/>
            <person name="Tettelin H."/>
            <person name="Glass J.I."/>
            <person name="Rusch D."/>
            <person name="Podicherti R."/>
            <person name="Tsui H.-C.T."/>
            <person name="Winkler M.E."/>
        </authorList>
    </citation>
    <scope>NUCLEOTIDE SEQUENCE</scope>
</reference>
<evidence type="ECO:0008006" key="2">
    <source>
        <dbReference type="Google" id="ProtNLM"/>
    </source>
</evidence>
<dbReference type="Gene3D" id="2.40.160.60">
    <property type="entry name" value="Outer membrane protein transport protein (OMPP1/FadL/TodX)"/>
    <property type="match status" value="1"/>
</dbReference>
<protein>
    <recommendedName>
        <fullName evidence="2">DUF5723 domain-containing protein</fullName>
    </recommendedName>
</protein>
<organism evidence="1">
    <name type="scientific">marine metagenome</name>
    <dbReference type="NCBI Taxonomy" id="408172"/>
    <lineage>
        <taxon>unclassified sequences</taxon>
        <taxon>metagenomes</taxon>
        <taxon>ecological metagenomes</taxon>
    </lineage>
</organism>
<dbReference type="AlphaFoldDB" id="A0A382KFE7"/>
<accession>A0A382KFE7</accession>
<feature type="non-terminal residue" evidence="1">
    <location>
        <position position="128"/>
    </location>
</feature>
<feature type="non-terminal residue" evidence="1">
    <location>
        <position position="1"/>
    </location>
</feature>
<evidence type="ECO:0000313" key="1">
    <source>
        <dbReference type="EMBL" id="SVC22082.1"/>
    </source>
</evidence>
<name>A0A382KFE7_9ZZZZ</name>
<gene>
    <name evidence="1" type="ORF">METZ01_LOCUS274936</name>
</gene>
<sequence length="128" mass="13621">VSHSYGQKRDPRAVALAGATTTIADGLYAVGYNPALIAFQIDKPFMMQLGGIDFGMGNNYLSMAAMRALSGDTLDNDEKTLIINRLERNGGLAFDVNGLFAIPGINYASGNMAITANFLYMGSYSLPA</sequence>
<proteinExistence type="predicted"/>
<dbReference type="EMBL" id="UINC01079761">
    <property type="protein sequence ID" value="SVC22082.1"/>
    <property type="molecule type" value="Genomic_DNA"/>
</dbReference>